<dbReference type="InterPro" id="IPR036638">
    <property type="entry name" value="HLH_DNA-bd_sf"/>
</dbReference>
<comment type="caution">
    <text evidence="1">The sequence shown here is derived from an EMBL/GenBank/DDBJ whole genome shotgun (WGS) entry which is preliminary data.</text>
</comment>
<dbReference type="AlphaFoldDB" id="A0A9X3WR40"/>
<gene>
    <name evidence="1" type="ORF">NC797_06900</name>
</gene>
<dbReference type="InterPro" id="IPR037208">
    <property type="entry name" value="Spo0E-like_sf"/>
</dbReference>
<dbReference type="Pfam" id="PF09388">
    <property type="entry name" value="SpoOE-like"/>
    <property type="match status" value="1"/>
</dbReference>
<dbReference type="InterPro" id="IPR018540">
    <property type="entry name" value="Spo0E-like"/>
</dbReference>
<dbReference type="Proteomes" id="UP001145050">
    <property type="component" value="Unassembled WGS sequence"/>
</dbReference>
<name>A0A9X3WR40_9BACI</name>
<organism evidence="1 2">
    <name type="scientific">Terrihalobacillus insolitus</name>
    <dbReference type="NCBI Taxonomy" id="2950438"/>
    <lineage>
        <taxon>Bacteria</taxon>
        <taxon>Bacillati</taxon>
        <taxon>Bacillota</taxon>
        <taxon>Bacilli</taxon>
        <taxon>Bacillales</taxon>
        <taxon>Bacillaceae</taxon>
        <taxon>Terrihalobacillus</taxon>
    </lineage>
</organism>
<dbReference type="EMBL" id="JAMQKB010000005">
    <property type="protein sequence ID" value="MDC3424235.1"/>
    <property type="molecule type" value="Genomic_DNA"/>
</dbReference>
<evidence type="ECO:0000313" key="2">
    <source>
        <dbReference type="Proteomes" id="UP001145050"/>
    </source>
</evidence>
<reference evidence="1" key="1">
    <citation type="submission" date="2022-06" db="EMBL/GenBank/DDBJ databases">
        <title>Aquibacillus sp. a new bacterium isolated from soil saline samples.</title>
        <authorList>
            <person name="Galisteo C."/>
            <person name="De La Haba R."/>
            <person name="Sanchez-Porro C."/>
            <person name="Ventosa A."/>
        </authorList>
    </citation>
    <scope>NUCLEOTIDE SEQUENCE</scope>
    <source>
        <strain evidence="1">3ASR75-11</strain>
    </source>
</reference>
<proteinExistence type="predicted"/>
<accession>A0A9X3WR40</accession>
<dbReference type="SUPFAM" id="SSF140500">
    <property type="entry name" value="BAS1536-like"/>
    <property type="match status" value="1"/>
</dbReference>
<dbReference type="GO" id="GO:0046983">
    <property type="term" value="F:protein dimerization activity"/>
    <property type="evidence" value="ECO:0007669"/>
    <property type="project" value="InterPro"/>
</dbReference>
<dbReference type="Gene3D" id="4.10.280.10">
    <property type="entry name" value="Helix-loop-helix DNA-binding domain"/>
    <property type="match status" value="1"/>
</dbReference>
<keyword evidence="2" id="KW-1185">Reference proteome</keyword>
<sequence>MKYGLTHHKTIQESKRLDKLINIYQKEN</sequence>
<evidence type="ECO:0000313" key="1">
    <source>
        <dbReference type="EMBL" id="MDC3424235.1"/>
    </source>
</evidence>
<dbReference type="GO" id="GO:0043937">
    <property type="term" value="P:regulation of sporulation"/>
    <property type="evidence" value="ECO:0007669"/>
    <property type="project" value="InterPro"/>
</dbReference>
<protein>
    <submittedName>
        <fullName evidence="1">Aspartyl-phosphate phosphatase Spo0E family protein</fullName>
    </submittedName>
</protein>